<dbReference type="InterPro" id="IPR001647">
    <property type="entry name" value="HTH_TetR"/>
</dbReference>
<dbReference type="InterPro" id="IPR009057">
    <property type="entry name" value="Homeodomain-like_sf"/>
</dbReference>
<evidence type="ECO:0000313" key="8">
    <source>
        <dbReference type="EMBL" id="MDZ5489022.1"/>
    </source>
</evidence>
<dbReference type="InterPro" id="IPR050109">
    <property type="entry name" value="HTH-type_TetR-like_transc_reg"/>
</dbReference>
<dbReference type="Gene3D" id="1.10.10.60">
    <property type="entry name" value="Homeodomain-like"/>
    <property type="match status" value="1"/>
</dbReference>
<dbReference type="Proteomes" id="UP001290101">
    <property type="component" value="Unassembled WGS sequence"/>
</dbReference>
<dbReference type="PANTHER" id="PTHR30055:SF175">
    <property type="entry name" value="HTH-TYPE TRANSCRIPTIONAL REPRESSOR KSTR2"/>
    <property type="match status" value="1"/>
</dbReference>
<keyword evidence="9" id="KW-1185">Reference proteome</keyword>
<reference evidence="8 9" key="1">
    <citation type="submission" date="2023-12" db="EMBL/GenBank/DDBJ databases">
        <title>Micromonospora sp. nov., isolated from Atacama Desert.</title>
        <authorList>
            <person name="Carro L."/>
            <person name="Golinska P."/>
            <person name="Klenk H.-P."/>
            <person name="Goodfellow M."/>
        </authorList>
    </citation>
    <scope>NUCLEOTIDE SEQUENCE [LARGE SCALE GENOMIC DNA]</scope>
    <source>
        <strain evidence="8 9">4G53</strain>
    </source>
</reference>
<dbReference type="PROSITE" id="PS50977">
    <property type="entry name" value="HTH_TETR_2"/>
    <property type="match status" value="1"/>
</dbReference>
<evidence type="ECO:0000256" key="3">
    <source>
        <dbReference type="ARBA" id="ARBA00023125"/>
    </source>
</evidence>
<keyword evidence="1" id="KW-0678">Repressor</keyword>
<keyword evidence="3 5" id="KW-0238">DNA-binding</keyword>
<feature type="DNA-binding region" description="H-T-H motif" evidence="5">
    <location>
        <begin position="43"/>
        <end position="62"/>
    </location>
</feature>
<dbReference type="RefSeq" id="WP_322439467.1">
    <property type="nucleotide sequence ID" value="NZ_JAXOTQ010000006.1"/>
</dbReference>
<organism evidence="8 9">
    <name type="scientific">Micromonospora sicca</name>
    <dbReference type="NCBI Taxonomy" id="2202420"/>
    <lineage>
        <taxon>Bacteria</taxon>
        <taxon>Bacillati</taxon>
        <taxon>Actinomycetota</taxon>
        <taxon>Actinomycetes</taxon>
        <taxon>Micromonosporales</taxon>
        <taxon>Micromonosporaceae</taxon>
        <taxon>Micromonospora</taxon>
    </lineage>
</organism>
<evidence type="ECO:0000259" key="7">
    <source>
        <dbReference type="PROSITE" id="PS50977"/>
    </source>
</evidence>
<dbReference type="Pfam" id="PF00440">
    <property type="entry name" value="TetR_N"/>
    <property type="match status" value="1"/>
</dbReference>
<feature type="region of interest" description="Disordered" evidence="6">
    <location>
        <begin position="1"/>
        <end position="21"/>
    </location>
</feature>
<evidence type="ECO:0000256" key="6">
    <source>
        <dbReference type="SAM" id="MobiDB-lite"/>
    </source>
</evidence>
<sequence length="243" mass="26593">MTVTTTEPTTPAGRRRAPRGSARRSIVAAATELFARRGYEATSVQEIVAAAEVTKGALYHWFGSKSELLTSIYRELLAEQTQRLREIADGSGPVEERLRAAALDVVEHTAEHADELTVWARSAHLLDDEQAEATRRERRRYHDLFRDLVREGQASGAVRTDLSATVITHAFLSALGNTHTWFHPDGPLTFAEVGHQLVALFLGGLRPPGPDPVAPRLAERPADGRRTADGGAPRPRRSPGRNG</sequence>
<comment type="caution">
    <text evidence="8">The sequence shown here is derived from an EMBL/GenBank/DDBJ whole genome shotgun (WGS) entry which is preliminary data.</text>
</comment>
<feature type="domain" description="HTH tetR-type" evidence="7">
    <location>
        <begin position="20"/>
        <end position="80"/>
    </location>
</feature>
<dbReference type="SUPFAM" id="SSF46689">
    <property type="entry name" value="Homeodomain-like"/>
    <property type="match status" value="1"/>
</dbReference>
<dbReference type="SUPFAM" id="SSF48498">
    <property type="entry name" value="Tetracyclin repressor-like, C-terminal domain"/>
    <property type="match status" value="1"/>
</dbReference>
<keyword evidence="2" id="KW-0805">Transcription regulation</keyword>
<gene>
    <name evidence="8" type="ORF">U2F25_05985</name>
</gene>
<evidence type="ECO:0000256" key="2">
    <source>
        <dbReference type="ARBA" id="ARBA00023015"/>
    </source>
</evidence>
<dbReference type="Pfam" id="PF17932">
    <property type="entry name" value="TetR_C_24"/>
    <property type="match status" value="1"/>
</dbReference>
<dbReference type="InterPro" id="IPR036271">
    <property type="entry name" value="Tet_transcr_reg_TetR-rel_C_sf"/>
</dbReference>
<feature type="compositionally biased region" description="Basic and acidic residues" evidence="6">
    <location>
        <begin position="217"/>
        <end position="228"/>
    </location>
</feature>
<dbReference type="PRINTS" id="PR00455">
    <property type="entry name" value="HTHTETR"/>
</dbReference>
<dbReference type="Gene3D" id="1.10.357.10">
    <property type="entry name" value="Tetracycline Repressor, domain 2"/>
    <property type="match status" value="1"/>
</dbReference>
<dbReference type="InterPro" id="IPR041490">
    <property type="entry name" value="KstR2_TetR_C"/>
</dbReference>
<evidence type="ECO:0000313" key="9">
    <source>
        <dbReference type="Proteomes" id="UP001290101"/>
    </source>
</evidence>
<evidence type="ECO:0000256" key="4">
    <source>
        <dbReference type="ARBA" id="ARBA00023163"/>
    </source>
</evidence>
<accession>A0ABU5J8X7</accession>
<name>A0ABU5J8X7_9ACTN</name>
<feature type="region of interest" description="Disordered" evidence="6">
    <location>
        <begin position="208"/>
        <end position="243"/>
    </location>
</feature>
<evidence type="ECO:0000256" key="5">
    <source>
        <dbReference type="PROSITE-ProRule" id="PRU00335"/>
    </source>
</evidence>
<dbReference type="PANTHER" id="PTHR30055">
    <property type="entry name" value="HTH-TYPE TRANSCRIPTIONAL REGULATOR RUTR"/>
    <property type="match status" value="1"/>
</dbReference>
<feature type="compositionally biased region" description="Basic residues" evidence="6">
    <location>
        <begin position="234"/>
        <end position="243"/>
    </location>
</feature>
<evidence type="ECO:0000256" key="1">
    <source>
        <dbReference type="ARBA" id="ARBA00022491"/>
    </source>
</evidence>
<dbReference type="EMBL" id="JAXOTQ010000006">
    <property type="protein sequence ID" value="MDZ5489022.1"/>
    <property type="molecule type" value="Genomic_DNA"/>
</dbReference>
<protein>
    <submittedName>
        <fullName evidence="8">TetR/AcrR family transcriptional regulator</fullName>
    </submittedName>
</protein>
<feature type="compositionally biased region" description="Low complexity" evidence="6">
    <location>
        <begin position="1"/>
        <end position="12"/>
    </location>
</feature>
<keyword evidence="4" id="KW-0804">Transcription</keyword>
<proteinExistence type="predicted"/>